<dbReference type="Proteomes" id="UP001501074">
    <property type="component" value="Unassembled WGS sequence"/>
</dbReference>
<evidence type="ECO:0000313" key="3">
    <source>
        <dbReference type="Proteomes" id="UP001501074"/>
    </source>
</evidence>
<keyword evidence="3" id="KW-1185">Reference proteome</keyword>
<sequence>MKKLATVGVVALALGGTVLMSPAAQAATALPATGHQTAYVQRGDTVTVYRDGAVKAKVTAVSSAHPGGDGKLVLTVETKKALSFSAGDWLWEDPSGGDHEADDANRKISVPANTTKKVTIDYTGVGNGDVIWAPGLKTVAGAWYVKGRTVTGASELLPASYVQRGSAVTVYQAGKAVAKVTPTSARHPDGKGTLKLKVEALKKFSFKPAGFVWEDADGGDHQAVNGKKAVTVKAKTNKTITVKYTDVADGALFWSPRADVIAGAWKIG</sequence>
<evidence type="ECO:0000256" key="1">
    <source>
        <dbReference type="SAM" id="SignalP"/>
    </source>
</evidence>
<keyword evidence="1" id="KW-0732">Signal</keyword>
<evidence type="ECO:0000313" key="2">
    <source>
        <dbReference type="EMBL" id="GAA3630968.1"/>
    </source>
</evidence>
<accession>A0ABP7AFU3</accession>
<reference evidence="3" key="1">
    <citation type="journal article" date="2019" name="Int. J. Syst. Evol. Microbiol.">
        <title>The Global Catalogue of Microorganisms (GCM) 10K type strain sequencing project: providing services to taxonomists for standard genome sequencing and annotation.</title>
        <authorList>
            <consortium name="The Broad Institute Genomics Platform"/>
            <consortium name="The Broad Institute Genome Sequencing Center for Infectious Disease"/>
            <person name="Wu L."/>
            <person name="Ma J."/>
        </authorList>
    </citation>
    <scope>NUCLEOTIDE SEQUENCE [LARGE SCALE GENOMIC DNA]</scope>
    <source>
        <strain evidence="3">JCM 16902</strain>
    </source>
</reference>
<proteinExistence type="predicted"/>
<dbReference type="RefSeq" id="WP_231488495.1">
    <property type="nucleotide sequence ID" value="NZ_BAAAZO010000011.1"/>
</dbReference>
<organism evidence="2 3">
    <name type="scientific">Kineosporia mesophila</name>
    <dbReference type="NCBI Taxonomy" id="566012"/>
    <lineage>
        <taxon>Bacteria</taxon>
        <taxon>Bacillati</taxon>
        <taxon>Actinomycetota</taxon>
        <taxon>Actinomycetes</taxon>
        <taxon>Kineosporiales</taxon>
        <taxon>Kineosporiaceae</taxon>
        <taxon>Kineosporia</taxon>
    </lineage>
</organism>
<gene>
    <name evidence="2" type="ORF">GCM10022223_56120</name>
</gene>
<name>A0ABP7AFU3_9ACTN</name>
<feature type="signal peptide" evidence="1">
    <location>
        <begin position="1"/>
        <end position="26"/>
    </location>
</feature>
<dbReference type="EMBL" id="BAAAZO010000011">
    <property type="protein sequence ID" value="GAA3630968.1"/>
    <property type="molecule type" value="Genomic_DNA"/>
</dbReference>
<comment type="caution">
    <text evidence="2">The sequence shown here is derived from an EMBL/GenBank/DDBJ whole genome shotgun (WGS) entry which is preliminary data.</text>
</comment>
<protein>
    <submittedName>
        <fullName evidence="2">Uncharacterized protein</fullName>
    </submittedName>
</protein>
<feature type="chain" id="PRO_5045866268" evidence="1">
    <location>
        <begin position="27"/>
        <end position="268"/>
    </location>
</feature>